<sequence>MITVPPLSELVVPDCWLLAPDPAVYQGMAGALVETIAPHTEADPVAILSQLLVAAGAVIGRGAYFCVEATRHHPGEFVVLVGDSAKARKGSSWDHVARLMARADPGFSSRVSAGLSSGEGLVWALRDARGTDPGATDPRLLVVEPEFASVLKACSREQNTLSPVLRSAWDGRPLALLTRTAPAAATAAHLCVVGHITTTELRHHATSLEVANGLLNRFCFIACRGCGSYPRAATPTRSLAPGSKCAWPRT</sequence>
<protein>
    <submittedName>
        <fullName evidence="1">Uncharacterized protein</fullName>
    </submittedName>
</protein>
<proteinExistence type="predicted"/>
<dbReference type="Pfam" id="PF13148">
    <property type="entry name" value="DUF3987"/>
    <property type="match status" value="1"/>
</dbReference>
<reference evidence="1" key="2">
    <citation type="journal article" date="2014" name="ISME J.">
        <title>Microbial stratification in low pH oxic and suboxic macroscopic growths along an acid mine drainage.</title>
        <authorList>
            <person name="Mendez-Garcia C."/>
            <person name="Mesa V."/>
            <person name="Sprenger R.R."/>
            <person name="Richter M."/>
            <person name="Diez M.S."/>
            <person name="Solano J."/>
            <person name="Bargiela R."/>
            <person name="Golyshina O.V."/>
            <person name="Manteca A."/>
            <person name="Ramos J.L."/>
            <person name="Gallego J.R."/>
            <person name="Llorente I."/>
            <person name="Martins Dos Santos V.A."/>
            <person name="Jensen O.N."/>
            <person name="Pelaez A.I."/>
            <person name="Sanchez J."/>
            <person name="Ferrer M."/>
        </authorList>
    </citation>
    <scope>NUCLEOTIDE SEQUENCE</scope>
</reference>
<evidence type="ECO:0000313" key="1">
    <source>
        <dbReference type="EMBL" id="EQD47250.1"/>
    </source>
</evidence>
<dbReference type="AlphaFoldDB" id="T1AYS7"/>
<comment type="caution">
    <text evidence="1">The sequence shown here is derived from an EMBL/GenBank/DDBJ whole genome shotgun (WGS) entry which is preliminary data.</text>
</comment>
<organism evidence="1">
    <name type="scientific">mine drainage metagenome</name>
    <dbReference type="NCBI Taxonomy" id="410659"/>
    <lineage>
        <taxon>unclassified sequences</taxon>
        <taxon>metagenomes</taxon>
        <taxon>ecological metagenomes</taxon>
    </lineage>
</organism>
<dbReference type="InterPro" id="IPR025048">
    <property type="entry name" value="DUF3987"/>
</dbReference>
<reference evidence="1" key="1">
    <citation type="submission" date="2013-08" db="EMBL/GenBank/DDBJ databases">
        <authorList>
            <person name="Mendez C."/>
            <person name="Richter M."/>
            <person name="Ferrer M."/>
            <person name="Sanchez J."/>
        </authorList>
    </citation>
    <scope>NUCLEOTIDE SEQUENCE</scope>
</reference>
<dbReference type="EMBL" id="AUZY01008121">
    <property type="protein sequence ID" value="EQD47250.1"/>
    <property type="molecule type" value="Genomic_DNA"/>
</dbReference>
<accession>T1AYS7</accession>
<name>T1AYS7_9ZZZZ</name>
<gene>
    <name evidence="1" type="ORF">B1B_12409</name>
</gene>